<dbReference type="GO" id="GO:0016491">
    <property type="term" value="F:oxidoreductase activity"/>
    <property type="evidence" value="ECO:0007669"/>
    <property type="project" value="UniProtKB-KW"/>
</dbReference>
<dbReference type="InterPro" id="IPR023210">
    <property type="entry name" value="NADP_OxRdtase_dom"/>
</dbReference>
<dbReference type="AlphaFoldDB" id="A0A7S0G9T4"/>
<evidence type="ECO:0000256" key="1">
    <source>
        <dbReference type="ARBA" id="ARBA00023002"/>
    </source>
</evidence>
<dbReference type="SUPFAM" id="SSF51430">
    <property type="entry name" value="NAD(P)-linked oxidoreductase"/>
    <property type="match status" value="1"/>
</dbReference>
<dbReference type="InterPro" id="IPR036812">
    <property type="entry name" value="NAD(P)_OxRdtase_dom_sf"/>
</dbReference>
<dbReference type="Pfam" id="PF00248">
    <property type="entry name" value="Aldo_ket_red"/>
    <property type="match status" value="1"/>
</dbReference>
<dbReference type="Gene3D" id="3.20.20.100">
    <property type="entry name" value="NADP-dependent oxidoreductase domain"/>
    <property type="match status" value="1"/>
</dbReference>
<protein>
    <recommendedName>
        <fullName evidence="2">NADP-dependent oxidoreductase domain-containing protein</fullName>
    </recommendedName>
</protein>
<dbReference type="EMBL" id="HBEL01014908">
    <property type="protein sequence ID" value="CAD8411009.1"/>
    <property type="molecule type" value="Transcribed_RNA"/>
</dbReference>
<dbReference type="PANTHER" id="PTHR43364:SF4">
    <property type="entry name" value="NAD(P)-LINKED OXIDOREDUCTASE SUPERFAMILY PROTEIN"/>
    <property type="match status" value="1"/>
</dbReference>
<evidence type="ECO:0000259" key="2">
    <source>
        <dbReference type="Pfam" id="PF00248"/>
    </source>
</evidence>
<gene>
    <name evidence="3" type="ORF">PINE0816_LOCUS7132</name>
</gene>
<accession>A0A7S0G9T4</accession>
<keyword evidence="1" id="KW-0560">Oxidoreductase</keyword>
<proteinExistence type="predicted"/>
<name>A0A7S0G9T4_9STRA</name>
<evidence type="ECO:0000313" key="3">
    <source>
        <dbReference type="EMBL" id="CAD8411009.1"/>
    </source>
</evidence>
<feature type="domain" description="NADP-dependent oxidoreductase" evidence="2">
    <location>
        <begin position="17"/>
        <end position="82"/>
    </location>
</feature>
<reference evidence="3" key="1">
    <citation type="submission" date="2021-01" db="EMBL/GenBank/DDBJ databases">
        <authorList>
            <person name="Corre E."/>
            <person name="Pelletier E."/>
            <person name="Niang G."/>
            <person name="Scheremetjew M."/>
            <person name="Finn R."/>
            <person name="Kale V."/>
            <person name="Holt S."/>
            <person name="Cochrane G."/>
            <person name="Meng A."/>
            <person name="Brown T."/>
            <person name="Cohen L."/>
        </authorList>
    </citation>
    <scope>NUCLEOTIDE SEQUENCE</scope>
    <source>
        <strain evidence="3">CCAP1064/1</strain>
    </source>
</reference>
<dbReference type="InterPro" id="IPR050523">
    <property type="entry name" value="AKR_Detox_Biosynth"/>
</dbReference>
<dbReference type="PANTHER" id="PTHR43364">
    <property type="entry name" value="NADH-SPECIFIC METHYLGLYOXAL REDUCTASE-RELATED"/>
    <property type="match status" value="1"/>
</dbReference>
<organism evidence="3">
    <name type="scientific">Proboscia inermis</name>
    <dbReference type="NCBI Taxonomy" id="420281"/>
    <lineage>
        <taxon>Eukaryota</taxon>
        <taxon>Sar</taxon>
        <taxon>Stramenopiles</taxon>
        <taxon>Ochrophyta</taxon>
        <taxon>Bacillariophyta</taxon>
        <taxon>Coscinodiscophyceae</taxon>
        <taxon>Rhizosoleniophycidae</taxon>
        <taxon>Rhizosoleniales</taxon>
        <taxon>Rhizosoleniaceae</taxon>
        <taxon>Proboscia</taxon>
    </lineage>
</organism>
<sequence length="116" mass="13369">MDTRGWGGTLYRYRSDAAQKAIVEYAKIAEKYKMPLTELSLRWCKSRSLVTTTLVGHSNLKQLDQSIQYMTNTKDLPEDILWEIDRVHMKNRLPIFSNSEVGRDWFGSGAIGEMIP</sequence>